<evidence type="ECO:0000256" key="1">
    <source>
        <dbReference type="ARBA" id="ARBA00004127"/>
    </source>
</evidence>
<keyword evidence="2 5" id="KW-0812">Transmembrane</keyword>
<feature type="transmembrane region" description="Helical" evidence="5">
    <location>
        <begin position="139"/>
        <end position="157"/>
    </location>
</feature>
<evidence type="ECO:0000256" key="5">
    <source>
        <dbReference type="SAM" id="Phobius"/>
    </source>
</evidence>
<comment type="subcellular location">
    <subcellularLocation>
        <location evidence="1">Endomembrane system</location>
        <topology evidence="1">Multi-pass membrane protein</topology>
    </subcellularLocation>
</comment>
<feature type="transmembrane region" description="Helical" evidence="5">
    <location>
        <begin position="177"/>
        <end position="195"/>
    </location>
</feature>
<reference evidence="7 8" key="1">
    <citation type="submission" date="2020-04" db="EMBL/GenBank/DDBJ databases">
        <title>Flammeovirga sp. SR4, a novel species isolated from seawater.</title>
        <authorList>
            <person name="Wang X."/>
        </authorList>
    </citation>
    <scope>NUCLEOTIDE SEQUENCE [LARGE SCALE GENOMIC DNA]</scope>
    <source>
        <strain evidence="7 8">ATCC 23126</strain>
    </source>
</reference>
<dbReference type="GO" id="GO:0012505">
    <property type="term" value="C:endomembrane system"/>
    <property type="evidence" value="ECO:0007669"/>
    <property type="project" value="UniProtKB-SubCell"/>
</dbReference>
<sequence>MLFKKVYSLYNSLVKLFDVKESIIPFLVFYRVAISLVAIIEITSLFPDLHLFFSQYNTLIPQELMYMQSGYFKYLHVFYVFLEENNLTTVFYKLAVPIYITALLSLLAGIFTRYTALLALILQLLIFRSFAPFNYGYDYFLTMSLFYCFVFPVGRYYSIDEKIFKYTSKENFNYKRVLQIHLAIAYCLSGVSKGLDPGWWNGNSVWKAIASVDNSFFSISPLILTFVGIGTVLLEFLYPLLIFLKPTRKYALTAIILMHVSIAIMMELYAFSAIMIVWNIAAYGTLKEKAKHVETV</sequence>
<feature type="transmembrane region" description="Helical" evidence="5">
    <location>
        <begin position="250"/>
        <end position="278"/>
    </location>
</feature>
<feature type="transmembrane region" description="Helical" evidence="5">
    <location>
        <begin position="94"/>
        <end position="127"/>
    </location>
</feature>
<keyword evidence="8" id="KW-1185">Reference proteome</keyword>
<feature type="transmembrane region" description="Helical" evidence="5">
    <location>
        <begin position="23"/>
        <end position="45"/>
    </location>
</feature>
<protein>
    <recommendedName>
        <fullName evidence="6">HTTM-like domain-containing protein</fullName>
    </recommendedName>
</protein>
<evidence type="ECO:0000313" key="8">
    <source>
        <dbReference type="Proteomes" id="UP000576082"/>
    </source>
</evidence>
<proteinExistence type="predicted"/>
<feature type="transmembrane region" description="Helical" evidence="5">
    <location>
        <begin position="215"/>
        <end position="238"/>
    </location>
</feature>
<dbReference type="InterPro" id="IPR011020">
    <property type="entry name" value="HTTM-like"/>
</dbReference>
<dbReference type="InterPro" id="IPR052964">
    <property type="entry name" value="Sporulation_signal_mat"/>
</dbReference>
<evidence type="ECO:0000313" key="7">
    <source>
        <dbReference type="EMBL" id="NME72717.1"/>
    </source>
</evidence>
<keyword evidence="3 5" id="KW-1133">Transmembrane helix</keyword>
<evidence type="ECO:0000256" key="2">
    <source>
        <dbReference type="ARBA" id="ARBA00022692"/>
    </source>
</evidence>
<name>A0A7X9XDC6_9BACT</name>
<evidence type="ECO:0000259" key="6">
    <source>
        <dbReference type="SMART" id="SM00752"/>
    </source>
</evidence>
<dbReference type="PANTHER" id="PTHR39535:SF2">
    <property type="entry name" value="HTTM DOMAIN-CONTAINING PROTEIN"/>
    <property type="match status" value="1"/>
</dbReference>
<dbReference type="SMART" id="SM00752">
    <property type="entry name" value="HTTM"/>
    <property type="match status" value="1"/>
</dbReference>
<comment type="caution">
    <text evidence="7">The sequence shown here is derived from an EMBL/GenBank/DDBJ whole genome shotgun (WGS) entry which is preliminary data.</text>
</comment>
<evidence type="ECO:0000256" key="4">
    <source>
        <dbReference type="ARBA" id="ARBA00023136"/>
    </source>
</evidence>
<dbReference type="RefSeq" id="WP_169660894.1">
    <property type="nucleotide sequence ID" value="NZ_JABANE010000197.1"/>
</dbReference>
<evidence type="ECO:0000256" key="3">
    <source>
        <dbReference type="ARBA" id="ARBA00022989"/>
    </source>
</evidence>
<accession>A0A7X9XDC6</accession>
<feature type="domain" description="HTTM-like" evidence="6">
    <location>
        <begin position="27"/>
        <end position="287"/>
    </location>
</feature>
<dbReference type="EMBL" id="JABANE010000197">
    <property type="protein sequence ID" value="NME72717.1"/>
    <property type="molecule type" value="Genomic_DNA"/>
</dbReference>
<feature type="transmembrane region" description="Helical" evidence="5">
    <location>
        <begin position="65"/>
        <end position="82"/>
    </location>
</feature>
<dbReference type="Proteomes" id="UP000576082">
    <property type="component" value="Unassembled WGS sequence"/>
</dbReference>
<dbReference type="PANTHER" id="PTHR39535">
    <property type="entry name" value="SPORULATION-DELAYING PROTEIN SDPB"/>
    <property type="match status" value="1"/>
</dbReference>
<keyword evidence="4 5" id="KW-0472">Membrane</keyword>
<gene>
    <name evidence="7" type="ORF">HHU12_32455</name>
</gene>
<dbReference type="AlphaFoldDB" id="A0A7X9XDC6"/>
<organism evidence="7 8">
    <name type="scientific">Flammeovirga aprica JL-4</name>
    <dbReference type="NCBI Taxonomy" id="694437"/>
    <lineage>
        <taxon>Bacteria</taxon>
        <taxon>Pseudomonadati</taxon>
        <taxon>Bacteroidota</taxon>
        <taxon>Cytophagia</taxon>
        <taxon>Cytophagales</taxon>
        <taxon>Flammeovirgaceae</taxon>
        <taxon>Flammeovirga</taxon>
    </lineage>
</organism>